<proteinExistence type="predicted"/>
<reference evidence="1 2" key="1">
    <citation type="submission" date="2023-11" db="EMBL/GenBank/DDBJ databases">
        <title>Halocaridina rubra genome assembly.</title>
        <authorList>
            <person name="Smith C."/>
        </authorList>
    </citation>
    <scope>NUCLEOTIDE SEQUENCE [LARGE SCALE GENOMIC DNA]</scope>
    <source>
        <strain evidence="1">EP-1</strain>
        <tissue evidence="1">Whole</tissue>
    </source>
</reference>
<dbReference type="Proteomes" id="UP001381693">
    <property type="component" value="Unassembled WGS sequence"/>
</dbReference>
<keyword evidence="2" id="KW-1185">Reference proteome</keyword>
<comment type="caution">
    <text evidence="1">The sequence shown here is derived from an EMBL/GenBank/DDBJ whole genome shotgun (WGS) entry which is preliminary data.</text>
</comment>
<sequence>MQSDFHTEKMHCSSYRNNQKVQYAMRVKVVRLYIQYGKELLQNIHMSMIKYAFSVRKSPIMHLENEFGNTLTLFNVGRSIYLRPHTLSPDSMALEMIDLQAKLKAYKNEGQCSELIAKAALVQRASVKSACINELSWPPNPRELDNHYAELPDYLSQFLRVLLGVE</sequence>
<evidence type="ECO:0000313" key="2">
    <source>
        <dbReference type="Proteomes" id="UP001381693"/>
    </source>
</evidence>
<organism evidence="1 2">
    <name type="scientific">Halocaridina rubra</name>
    <name type="common">Hawaiian red shrimp</name>
    <dbReference type="NCBI Taxonomy" id="373956"/>
    <lineage>
        <taxon>Eukaryota</taxon>
        <taxon>Metazoa</taxon>
        <taxon>Ecdysozoa</taxon>
        <taxon>Arthropoda</taxon>
        <taxon>Crustacea</taxon>
        <taxon>Multicrustacea</taxon>
        <taxon>Malacostraca</taxon>
        <taxon>Eumalacostraca</taxon>
        <taxon>Eucarida</taxon>
        <taxon>Decapoda</taxon>
        <taxon>Pleocyemata</taxon>
        <taxon>Caridea</taxon>
        <taxon>Atyoidea</taxon>
        <taxon>Atyidae</taxon>
        <taxon>Halocaridina</taxon>
    </lineage>
</organism>
<accession>A0AAN8XPU0</accession>
<evidence type="ECO:0000313" key="1">
    <source>
        <dbReference type="EMBL" id="KAK7082010.1"/>
    </source>
</evidence>
<gene>
    <name evidence="1" type="ORF">SK128_012606</name>
</gene>
<name>A0AAN8XPU0_HALRR</name>
<protein>
    <submittedName>
        <fullName evidence="1">Uncharacterized protein</fullName>
    </submittedName>
</protein>
<dbReference type="EMBL" id="JAXCGZ010004268">
    <property type="protein sequence ID" value="KAK7082010.1"/>
    <property type="molecule type" value="Genomic_DNA"/>
</dbReference>
<dbReference type="AlphaFoldDB" id="A0AAN8XPU0"/>